<evidence type="ECO:0000256" key="3">
    <source>
        <dbReference type="ARBA" id="ARBA00023002"/>
    </source>
</evidence>
<comment type="similarity">
    <text evidence="1">Belongs to the thioredoxin family. DsbA subfamily.</text>
</comment>
<dbReference type="EMBL" id="LBSV01000010">
    <property type="protein sequence ID" value="KKQ25228.1"/>
    <property type="molecule type" value="Genomic_DNA"/>
</dbReference>
<evidence type="ECO:0000313" key="9">
    <source>
        <dbReference type="Proteomes" id="UP000034917"/>
    </source>
</evidence>
<sequence>MTLKNILIWTGSIVVTFILLFFAYKLTNNPVKTDFQEINKIRASDQTKWSRENKNILIEYSDIQCPACKGFYDVLKTFEASSSPDFAITQKTTLVFRHFPLYQIHKNAFSAGYSAEAAGNQNKFWEMVNILYDKQTEWSALSNPKDYFIKVAKSLKLDTEKFQKDIDSKEVKDKVQSDLTEGESVGVNSTPTFFLNGQKVDVNSFDEFKNLLKSL</sequence>
<evidence type="ECO:0000256" key="1">
    <source>
        <dbReference type="ARBA" id="ARBA00005791"/>
    </source>
</evidence>
<name>A0A0G0G235_9BACT</name>
<keyword evidence="6" id="KW-0472">Membrane</keyword>
<evidence type="ECO:0000259" key="7">
    <source>
        <dbReference type="Pfam" id="PF13462"/>
    </source>
</evidence>
<dbReference type="CDD" id="cd02972">
    <property type="entry name" value="DsbA_family"/>
    <property type="match status" value="1"/>
</dbReference>
<dbReference type="InterPro" id="IPR036249">
    <property type="entry name" value="Thioredoxin-like_sf"/>
</dbReference>
<keyword evidence="6" id="KW-0812">Transmembrane</keyword>
<feature type="transmembrane region" description="Helical" evidence="6">
    <location>
        <begin position="6"/>
        <end position="24"/>
    </location>
</feature>
<dbReference type="PANTHER" id="PTHR13887:SF14">
    <property type="entry name" value="DISULFIDE BOND FORMATION PROTEIN D"/>
    <property type="match status" value="1"/>
</dbReference>
<feature type="domain" description="Thioredoxin-like fold" evidence="7">
    <location>
        <begin position="54"/>
        <end position="213"/>
    </location>
</feature>
<proteinExistence type="inferred from homology"/>
<dbReference type="SUPFAM" id="SSF52833">
    <property type="entry name" value="Thioredoxin-like"/>
    <property type="match status" value="1"/>
</dbReference>
<protein>
    <submittedName>
        <fullName evidence="8">Na+/H+ antiporter, NhaA family protein, nonfunctional</fullName>
    </submittedName>
</protein>
<organism evidence="8 9">
    <name type="scientific">Candidatus Roizmanbacteria bacterium GW2011_GWC2_37_13</name>
    <dbReference type="NCBI Taxonomy" id="1618486"/>
    <lineage>
        <taxon>Bacteria</taxon>
        <taxon>Candidatus Roizmaniibacteriota</taxon>
    </lineage>
</organism>
<keyword evidence="4" id="KW-1015">Disulfide bond</keyword>
<gene>
    <name evidence="8" type="ORF">US40_C0010G0011</name>
</gene>
<dbReference type="Proteomes" id="UP000034917">
    <property type="component" value="Unassembled WGS sequence"/>
</dbReference>
<comment type="caution">
    <text evidence="8">The sequence shown here is derived from an EMBL/GenBank/DDBJ whole genome shotgun (WGS) entry which is preliminary data.</text>
</comment>
<evidence type="ECO:0000256" key="5">
    <source>
        <dbReference type="ARBA" id="ARBA00023284"/>
    </source>
</evidence>
<keyword evidence="6" id="KW-1133">Transmembrane helix</keyword>
<evidence type="ECO:0000313" key="8">
    <source>
        <dbReference type="EMBL" id="KKQ25228.1"/>
    </source>
</evidence>
<keyword evidence="2" id="KW-0732">Signal</keyword>
<reference evidence="8 9" key="1">
    <citation type="journal article" date="2015" name="Nature">
        <title>rRNA introns, odd ribosomes, and small enigmatic genomes across a large radiation of phyla.</title>
        <authorList>
            <person name="Brown C.T."/>
            <person name="Hug L.A."/>
            <person name="Thomas B.C."/>
            <person name="Sharon I."/>
            <person name="Castelle C.J."/>
            <person name="Singh A."/>
            <person name="Wilkins M.J."/>
            <person name="Williams K.H."/>
            <person name="Banfield J.F."/>
        </authorList>
    </citation>
    <scope>NUCLEOTIDE SEQUENCE [LARGE SCALE GENOMIC DNA]</scope>
</reference>
<dbReference type="GO" id="GO:0016491">
    <property type="term" value="F:oxidoreductase activity"/>
    <property type="evidence" value="ECO:0007669"/>
    <property type="project" value="UniProtKB-KW"/>
</dbReference>
<dbReference type="Pfam" id="PF13462">
    <property type="entry name" value="Thioredoxin_4"/>
    <property type="match status" value="1"/>
</dbReference>
<evidence type="ECO:0000256" key="4">
    <source>
        <dbReference type="ARBA" id="ARBA00023157"/>
    </source>
</evidence>
<keyword evidence="5" id="KW-0676">Redox-active center</keyword>
<keyword evidence="3" id="KW-0560">Oxidoreductase</keyword>
<dbReference type="PANTHER" id="PTHR13887">
    <property type="entry name" value="GLUTATHIONE S-TRANSFERASE KAPPA"/>
    <property type="match status" value="1"/>
</dbReference>
<evidence type="ECO:0000256" key="2">
    <source>
        <dbReference type="ARBA" id="ARBA00022729"/>
    </source>
</evidence>
<evidence type="ECO:0000256" key="6">
    <source>
        <dbReference type="SAM" id="Phobius"/>
    </source>
</evidence>
<dbReference type="Gene3D" id="3.40.30.10">
    <property type="entry name" value="Glutaredoxin"/>
    <property type="match status" value="1"/>
</dbReference>
<accession>A0A0G0G235</accession>
<dbReference type="AlphaFoldDB" id="A0A0G0G235"/>
<dbReference type="InterPro" id="IPR012336">
    <property type="entry name" value="Thioredoxin-like_fold"/>
</dbReference>